<comment type="caution">
    <text evidence="1">The sequence shown here is derived from an EMBL/GenBank/DDBJ whole genome shotgun (WGS) entry which is preliminary data.</text>
</comment>
<gene>
    <name evidence="1" type="ORF">ACFP85_13810</name>
</gene>
<name>A0ABW1XNL7_9ALTE</name>
<organism evidence="1 2">
    <name type="scientific">Pseudobowmanella zhangzhouensis</name>
    <dbReference type="NCBI Taxonomy" id="1537679"/>
    <lineage>
        <taxon>Bacteria</taxon>
        <taxon>Pseudomonadati</taxon>
        <taxon>Pseudomonadota</taxon>
        <taxon>Gammaproteobacteria</taxon>
        <taxon>Alteromonadales</taxon>
        <taxon>Alteromonadaceae</taxon>
    </lineage>
</organism>
<dbReference type="RefSeq" id="WP_377148697.1">
    <property type="nucleotide sequence ID" value="NZ_JBHSUS010000001.1"/>
</dbReference>
<proteinExistence type="predicted"/>
<dbReference type="EMBL" id="JBHSUS010000001">
    <property type="protein sequence ID" value="MFC6441224.1"/>
    <property type="molecule type" value="Genomic_DNA"/>
</dbReference>
<accession>A0ABW1XNL7</accession>
<dbReference type="SUPFAM" id="SSF56935">
    <property type="entry name" value="Porins"/>
    <property type="match status" value="1"/>
</dbReference>
<evidence type="ECO:0000313" key="1">
    <source>
        <dbReference type="EMBL" id="MFC6441224.1"/>
    </source>
</evidence>
<sequence length="327" mass="37150">MKYPRLFTITISAWGMALLPVYAGTDNLTFNGFGSIVATNVLSSDNNASFEEYYLRGGGCPCYITDYYTGGLINEDDGMSLRYESRIGLQLGVRMTDELTFTSQVVARSLTNEFTLEWAYLTYQINDEWSVQAGRKRIPLYYFSTFQDVGIAYTWVRPPQSLYGWEASNYNGLNISYAGNMGDTSIQASVYAGNETIRDAAYNSLYTDDPSIIDDSRWKNIVGFDVELTYEWLNARFIYLTSDNSATDKASGDYEFYQPFSQQRVMGLAINGDFSDWFFHLEKKSEPARKQRRRHCGKSAGGYVGYRLPNRQLDAFCELVAILGKVR</sequence>
<dbReference type="Proteomes" id="UP001596364">
    <property type="component" value="Unassembled WGS sequence"/>
</dbReference>
<evidence type="ECO:0000313" key="2">
    <source>
        <dbReference type="Proteomes" id="UP001596364"/>
    </source>
</evidence>
<reference evidence="2" key="1">
    <citation type="journal article" date="2019" name="Int. J. Syst. Evol. Microbiol.">
        <title>The Global Catalogue of Microorganisms (GCM) 10K type strain sequencing project: providing services to taxonomists for standard genome sequencing and annotation.</title>
        <authorList>
            <consortium name="The Broad Institute Genomics Platform"/>
            <consortium name="The Broad Institute Genome Sequencing Center for Infectious Disease"/>
            <person name="Wu L."/>
            <person name="Ma J."/>
        </authorList>
    </citation>
    <scope>NUCLEOTIDE SEQUENCE [LARGE SCALE GENOMIC DNA]</scope>
    <source>
        <strain evidence="2">CGMCC 1.16031</strain>
    </source>
</reference>
<keyword evidence="2" id="KW-1185">Reference proteome</keyword>
<protein>
    <submittedName>
        <fullName evidence="1">Uncharacterized protein</fullName>
    </submittedName>
</protein>